<accession>A0A067SGV8</accession>
<evidence type="ECO:0000313" key="2">
    <source>
        <dbReference type="EMBL" id="KDR70190.1"/>
    </source>
</evidence>
<feature type="transmembrane region" description="Helical" evidence="1">
    <location>
        <begin position="242"/>
        <end position="260"/>
    </location>
</feature>
<dbReference type="HOGENOM" id="CLU_060549_3_0_1"/>
<sequence>TPLIFFSPQLAYQLSVATYLHVGSTGALLWDIIDNLGNDFRLLYYYKIRLPTVAYFVTRISLLGFCLGRAVLLTTPVADCSRLADALNALLIVYVTSTTGLFYLRVCAVYNMKRIIIAFFGTTWLAAIAMILTFSKTFMATPVENTHFCGESIRGHFLGPTSFVLVTNDVLIYLAIAYRIHEMFLASDTSVRRRFNVLAFGTSLPVLSKALLQDSQSYFLVVLITKGFLAISAYTFGAPLNVMFIVCHLVLVNILSCRVYRNIKLGL</sequence>
<feature type="non-terminal residue" evidence="2">
    <location>
        <position position="1"/>
    </location>
</feature>
<feature type="transmembrane region" description="Helical" evidence="1">
    <location>
        <begin position="53"/>
        <end position="74"/>
    </location>
</feature>
<reference evidence="3" key="1">
    <citation type="journal article" date="2014" name="Proc. Natl. Acad. Sci. U.S.A.">
        <title>Extensive sampling of basidiomycete genomes demonstrates inadequacy of the white-rot/brown-rot paradigm for wood decay fungi.</title>
        <authorList>
            <person name="Riley R."/>
            <person name="Salamov A.A."/>
            <person name="Brown D.W."/>
            <person name="Nagy L.G."/>
            <person name="Floudas D."/>
            <person name="Held B.W."/>
            <person name="Levasseur A."/>
            <person name="Lombard V."/>
            <person name="Morin E."/>
            <person name="Otillar R."/>
            <person name="Lindquist E.A."/>
            <person name="Sun H."/>
            <person name="LaButti K.M."/>
            <person name="Schmutz J."/>
            <person name="Jabbour D."/>
            <person name="Luo H."/>
            <person name="Baker S.E."/>
            <person name="Pisabarro A.G."/>
            <person name="Walton J.D."/>
            <person name="Blanchette R.A."/>
            <person name="Henrissat B."/>
            <person name="Martin F."/>
            <person name="Cullen D."/>
            <person name="Hibbett D.S."/>
            <person name="Grigoriev I.V."/>
        </authorList>
    </citation>
    <scope>NUCLEOTIDE SEQUENCE [LARGE SCALE GENOMIC DNA]</scope>
    <source>
        <strain evidence="3">CBS 339.88</strain>
    </source>
</reference>
<dbReference type="AlphaFoldDB" id="A0A067SGV8"/>
<evidence type="ECO:0008006" key="4">
    <source>
        <dbReference type="Google" id="ProtNLM"/>
    </source>
</evidence>
<name>A0A067SGV8_GALM3</name>
<gene>
    <name evidence="2" type="ORF">GALMADRAFT_43546</name>
</gene>
<protein>
    <recommendedName>
        <fullName evidence="4">G-protein coupled receptors family 1 profile domain-containing protein</fullName>
    </recommendedName>
</protein>
<proteinExistence type="predicted"/>
<keyword evidence="1" id="KW-1133">Transmembrane helix</keyword>
<dbReference type="STRING" id="685588.A0A067SGV8"/>
<dbReference type="OrthoDB" id="3038990at2759"/>
<organism evidence="2 3">
    <name type="scientific">Galerina marginata (strain CBS 339.88)</name>
    <dbReference type="NCBI Taxonomy" id="685588"/>
    <lineage>
        <taxon>Eukaryota</taxon>
        <taxon>Fungi</taxon>
        <taxon>Dikarya</taxon>
        <taxon>Basidiomycota</taxon>
        <taxon>Agaricomycotina</taxon>
        <taxon>Agaricomycetes</taxon>
        <taxon>Agaricomycetidae</taxon>
        <taxon>Agaricales</taxon>
        <taxon>Agaricineae</taxon>
        <taxon>Strophariaceae</taxon>
        <taxon>Galerina</taxon>
    </lineage>
</organism>
<feature type="transmembrane region" description="Helical" evidence="1">
    <location>
        <begin position="12"/>
        <end position="33"/>
    </location>
</feature>
<feature type="transmembrane region" description="Helical" evidence="1">
    <location>
        <begin position="86"/>
        <end position="104"/>
    </location>
</feature>
<evidence type="ECO:0000256" key="1">
    <source>
        <dbReference type="SAM" id="Phobius"/>
    </source>
</evidence>
<dbReference type="EMBL" id="KL142398">
    <property type="protein sequence ID" value="KDR70190.1"/>
    <property type="molecule type" value="Genomic_DNA"/>
</dbReference>
<dbReference type="Proteomes" id="UP000027222">
    <property type="component" value="Unassembled WGS sequence"/>
</dbReference>
<feature type="transmembrane region" description="Helical" evidence="1">
    <location>
        <begin position="155"/>
        <end position="176"/>
    </location>
</feature>
<keyword evidence="3" id="KW-1185">Reference proteome</keyword>
<keyword evidence="1" id="KW-0812">Transmembrane</keyword>
<evidence type="ECO:0000313" key="3">
    <source>
        <dbReference type="Proteomes" id="UP000027222"/>
    </source>
</evidence>
<feature type="non-terminal residue" evidence="2">
    <location>
        <position position="267"/>
    </location>
</feature>
<keyword evidence="1" id="KW-0472">Membrane</keyword>
<feature type="transmembrane region" description="Helical" evidence="1">
    <location>
        <begin position="116"/>
        <end position="135"/>
    </location>
</feature>